<dbReference type="Pfam" id="PF01597">
    <property type="entry name" value="GCV_H"/>
    <property type="match status" value="1"/>
</dbReference>
<evidence type="ECO:0000313" key="4">
    <source>
        <dbReference type="EMBL" id="SDC04789.1"/>
    </source>
</evidence>
<dbReference type="GO" id="GO:0005829">
    <property type="term" value="C:cytosol"/>
    <property type="evidence" value="ECO:0007669"/>
    <property type="project" value="TreeGrafter"/>
</dbReference>
<comment type="cofactor">
    <cofactor evidence="3">
        <name>(R)-lipoate</name>
        <dbReference type="ChEBI" id="CHEBI:83088"/>
    </cofactor>
    <text evidence="3">Binds 1 lipoyl cofactor covalently.</text>
</comment>
<dbReference type="Proteomes" id="UP000199494">
    <property type="component" value="Unassembled WGS sequence"/>
</dbReference>
<comment type="similarity">
    <text evidence="1 3">Belongs to the GcvH family.</text>
</comment>
<dbReference type="NCBIfam" id="TIGR00527">
    <property type="entry name" value="gcvH"/>
    <property type="match status" value="1"/>
</dbReference>
<dbReference type="InterPro" id="IPR033753">
    <property type="entry name" value="GCV_H/Fam206"/>
</dbReference>
<dbReference type="HAMAP" id="MF_00272">
    <property type="entry name" value="GcvH"/>
    <property type="match status" value="1"/>
</dbReference>
<dbReference type="PROSITE" id="PS50968">
    <property type="entry name" value="BIOTINYL_LIPOYL"/>
    <property type="match status" value="1"/>
</dbReference>
<dbReference type="EMBL" id="FMZE01000001">
    <property type="protein sequence ID" value="SDC04789.1"/>
    <property type="molecule type" value="Genomic_DNA"/>
</dbReference>
<proteinExistence type="inferred from homology"/>
<gene>
    <name evidence="3" type="primary">gcvH</name>
    <name evidence="4" type="ORF">SAMN05421630_101218</name>
</gene>
<evidence type="ECO:0000256" key="2">
    <source>
        <dbReference type="ARBA" id="ARBA00022823"/>
    </source>
</evidence>
<dbReference type="PANTHER" id="PTHR11715">
    <property type="entry name" value="GLYCINE CLEAVAGE SYSTEM H PROTEIN"/>
    <property type="match status" value="1"/>
</dbReference>
<dbReference type="STRING" id="530584.SAMN05421630_101218"/>
<dbReference type="InterPro" id="IPR011053">
    <property type="entry name" value="Single_hybrid_motif"/>
</dbReference>
<dbReference type="CDD" id="cd06848">
    <property type="entry name" value="GCS_H"/>
    <property type="match status" value="1"/>
</dbReference>
<dbReference type="NCBIfam" id="NF002270">
    <property type="entry name" value="PRK01202.1"/>
    <property type="match status" value="1"/>
</dbReference>
<dbReference type="GO" id="GO:0009249">
    <property type="term" value="P:protein lipoylation"/>
    <property type="evidence" value="ECO:0007669"/>
    <property type="project" value="TreeGrafter"/>
</dbReference>
<dbReference type="AlphaFoldDB" id="A0A222VN08"/>
<keyword evidence="2 3" id="KW-0450">Lipoyl</keyword>
<sequence length="124" mass="13474">MSIPEDLSYTKEHEWISREGDVVTIGITAFAAEALGDVVFVELPSAGDKVEAGTVCGEIESTKSVSELFAPLDGEVTEINQAVVDNPELLNSDPYEAGWLLRVRTEDTRQLLDSTAYAALIQED</sequence>
<comment type="function">
    <text evidence="3">The glycine cleavage system catalyzes the degradation of glycine. The H protein shuttles the methylamine group of glycine from the P protein to the T protein.</text>
</comment>
<dbReference type="InterPro" id="IPR003016">
    <property type="entry name" value="2-oxoA_DH_lipoyl-BS"/>
</dbReference>
<dbReference type="InterPro" id="IPR017453">
    <property type="entry name" value="GCV_H_sub"/>
</dbReference>
<evidence type="ECO:0000313" key="5">
    <source>
        <dbReference type="Proteomes" id="UP000199494"/>
    </source>
</evidence>
<evidence type="ECO:0000256" key="1">
    <source>
        <dbReference type="ARBA" id="ARBA00009249"/>
    </source>
</evidence>
<dbReference type="KEGG" id="pmad:BAY61_09275"/>
<name>A0A222VN08_9PSEU</name>
<dbReference type="Gene3D" id="2.40.50.100">
    <property type="match status" value="1"/>
</dbReference>
<dbReference type="OrthoDB" id="9796712at2"/>
<dbReference type="PANTHER" id="PTHR11715:SF3">
    <property type="entry name" value="GLYCINE CLEAVAGE SYSTEM H PROTEIN-RELATED"/>
    <property type="match status" value="1"/>
</dbReference>
<accession>A0A222VN08</accession>
<dbReference type="InterPro" id="IPR000089">
    <property type="entry name" value="Biotin_lipoyl"/>
</dbReference>
<evidence type="ECO:0000256" key="3">
    <source>
        <dbReference type="HAMAP-Rule" id="MF_00272"/>
    </source>
</evidence>
<dbReference type="InterPro" id="IPR002930">
    <property type="entry name" value="GCV_H"/>
</dbReference>
<dbReference type="PROSITE" id="PS00189">
    <property type="entry name" value="LIPOYL"/>
    <property type="match status" value="1"/>
</dbReference>
<keyword evidence="5" id="KW-1185">Reference proteome</keyword>
<dbReference type="RefSeq" id="WP_091795133.1">
    <property type="nucleotide sequence ID" value="NZ_CP016353.1"/>
</dbReference>
<protein>
    <recommendedName>
        <fullName evidence="3">Glycine cleavage system H protein</fullName>
    </recommendedName>
</protein>
<reference evidence="4 5" key="1">
    <citation type="submission" date="2016-10" db="EMBL/GenBank/DDBJ databases">
        <authorList>
            <person name="de Groot N.N."/>
        </authorList>
    </citation>
    <scope>NUCLEOTIDE SEQUENCE [LARGE SCALE GENOMIC DNA]</scope>
    <source>
        <strain evidence="4 5">CGMCC 4.5506</strain>
    </source>
</reference>
<organism evidence="4 5">
    <name type="scientific">Prauserella marina</name>
    <dbReference type="NCBI Taxonomy" id="530584"/>
    <lineage>
        <taxon>Bacteria</taxon>
        <taxon>Bacillati</taxon>
        <taxon>Actinomycetota</taxon>
        <taxon>Actinomycetes</taxon>
        <taxon>Pseudonocardiales</taxon>
        <taxon>Pseudonocardiaceae</taxon>
        <taxon>Prauserella</taxon>
    </lineage>
</organism>
<comment type="subunit">
    <text evidence="3">The glycine cleavage system is composed of four proteins: P, T, L and H.</text>
</comment>
<feature type="modified residue" description="N6-lipoyllysine" evidence="3">
    <location>
        <position position="63"/>
    </location>
</feature>
<dbReference type="GO" id="GO:0005960">
    <property type="term" value="C:glycine cleavage complex"/>
    <property type="evidence" value="ECO:0007669"/>
    <property type="project" value="InterPro"/>
</dbReference>
<dbReference type="GO" id="GO:0019464">
    <property type="term" value="P:glycine decarboxylation via glycine cleavage system"/>
    <property type="evidence" value="ECO:0007669"/>
    <property type="project" value="UniProtKB-UniRule"/>
</dbReference>
<dbReference type="SUPFAM" id="SSF51230">
    <property type="entry name" value="Single hybrid motif"/>
    <property type="match status" value="1"/>
</dbReference>